<dbReference type="RefSeq" id="WP_034380318.1">
    <property type="nucleotide sequence ID" value="NZ_AWTN01000095.1"/>
</dbReference>
<protein>
    <submittedName>
        <fullName evidence="1">Uncharacterized protein</fullName>
    </submittedName>
</protein>
<evidence type="ECO:0000313" key="2">
    <source>
        <dbReference type="Proteomes" id="UP000029567"/>
    </source>
</evidence>
<proteinExistence type="predicted"/>
<dbReference type="Proteomes" id="UP000029567">
    <property type="component" value="Unassembled WGS sequence"/>
</dbReference>
<comment type="caution">
    <text evidence="1">The sequence shown here is derived from an EMBL/GenBank/DDBJ whole genome shotgun (WGS) entry which is preliminary data.</text>
</comment>
<evidence type="ECO:0000313" key="1">
    <source>
        <dbReference type="EMBL" id="KGG90839.1"/>
    </source>
</evidence>
<name>A0A0E3BJE7_9BURK</name>
<gene>
    <name evidence="1" type="ORF">P245_15420</name>
</gene>
<reference evidence="1 2" key="1">
    <citation type="submission" date="2013-09" db="EMBL/GenBank/DDBJ databases">
        <title>High correlation between genotypes and phenotypes of environmental bacteria Comamonas testosteroni strains.</title>
        <authorList>
            <person name="Liu L."/>
            <person name="Zhu W."/>
            <person name="Xia X."/>
            <person name="Xu B."/>
            <person name="Luo M."/>
            <person name="Wang G."/>
        </authorList>
    </citation>
    <scope>NUCLEOTIDE SEQUENCE [LARGE SCALE GENOMIC DNA]</scope>
    <source>
        <strain evidence="1 2">JL14</strain>
    </source>
</reference>
<dbReference type="AlphaFoldDB" id="A0A0E3BJE7"/>
<accession>A0A0E3BJE7</accession>
<sequence>MQDKNFIKLTDQDAALLEQGASMLEGLENDERNRGNCSTAEGAGCSAHAVRRLASALLAHEREIDQCLHQIQEPAAAEQSAWHAGLDEGRAQAAPAAVAVPDGWKLVPTEPTPQMCHVGRYGGDKDAPAYGEKPVEGETAWPFVADHTAKQIYCAMLAAAPALAATPACDTPNYCRSVQRCTAMDGQRAAAAPVVLPEPMAWMATPVMQSGRGTTTVFCSDKRMADQWDYGGHPEYGRMLVTRLFTEQQLRALLATAPLQPVEVPTKDQATWCSYIAGMIGCYLNEPDDSPRVKAIAGIIERRLWALPSAATATGLPAHAVADEVHCVCGASWLRHGVNNYEMTDTPRKAQADARDALIPAKPVHPKGMTSINARLSFNMGWMACERHHGIRAEDVEQAVATDAAIAAAKGE</sequence>
<organism evidence="1 2">
    <name type="scientific">Comamonas thiooxydans</name>
    <dbReference type="NCBI Taxonomy" id="363952"/>
    <lineage>
        <taxon>Bacteria</taxon>
        <taxon>Pseudomonadati</taxon>
        <taxon>Pseudomonadota</taxon>
        <taxon>Betaproteobacteria</taxon>
        <taxon>Burkholderiales</taxon>
        <taxon>Comamonadaceae</taxon>
        <taxon>Comamonas</taxon>
    </lineage>
</organism>
<dbReference type="EMBL" id="AWTN01000095">
    <property type="protein sequence ID" value="KGG90839.1"/>
    <property type="molecule type" value="Genomic_DNA"/>
</dbReference>